<dbReference type="AlphaFoldDB" id="I4EN62"/>
<keyword evidence="1" id="KW-0812">Transmembrane</keyword>
<evidence type="ECO:0000313" key="4">
    <source>
        <dbReference type="Proteomes" id="UP000004221"/>
    </source>
</evidence>
<dbReference type="Proteomes" id="UP000004221">
    <property type="component" value="Unassembled WGS sequence"/>
</dbReference>
<dbReference type="Pfam" id="PF00498">
    <property type="entry name" value="FHA"/>
    <property type="match status" value="1"/>
</dbReference>
<gene>
    <name evidence="3" type="ORF">NITHO_760004</name>
</gene>
<dbReference type="SMART" id="SM00240">
    <property type="entry name" value="FHA"/>
    <property type="match status" value="1"/>
</dbReference>
<feature type="domain" description="FHA" evidence="2">
    <location>
        <begin position="78"/>
        <end position="127"/>
    </location>
</feature>
<dbReference type="InterPro" id="IPR050923">
    <property type="entry name" value="Cell_Proc_Reg/RNA_Proc"/>
</dbReference>
<proteinExistence type="predicted"/>
<dbReference type="CDD" id="cd00060">
    <property type="entry name" value="FHA"/>
    <property type="match status" value="1"/>
</dbReference>
<dbReference type="Gene3D" id="2.60.200.20">
    <property type="match status" value="1"/>
</dbReference>
<dbReference type="RefSeq" id="WP_008481763.1">
    <property type="nucleotide sequence ID" value="NZ_CAGS01000711.1"/>
</dbReference>
<dbReference type="PROSITE" id="PS50006">
    <property type="entry name" value="FHA_DOMAIN"/>
    <property type="match status" value="1"/>
</dbReference>
<dbReference type="PANTHER" id="PTHR23308">
    <property type="entry name" value="NUCLEAR INHIBITOR OF PROTEIN PHOSPHATASE-1"/>
    <property type="match status" value="1"/>
</dbReference>
<dbReference type="SUPFAM" id="SSF49879">
    <property type="entry name" value="SMAD/FHA domain"/>
    <property type="match status" value="1"/>
</dbReference>
<organism evidence="3 4">
    <name type="scientific">Nitrolancea hollandica Lb</name>
    <dbReference type="NCBI Taxonomy" id="1129897"/>
    <lineage>
        <taxon>Bacteria</taxon>
        <taxon>Pseudomonadati</taxon>
        <taxon>Thermomicrobiota</taxon>
        <taxon>Thermomicrobia</taxon>
        <taxon>Sphaerobacterales</taxon>
        <taxon>Sphaerobacterineae</taxon>
        <taxon>Sphaerobacteraceae</taxon>
        <taxon>Nitrolancea</taxon>
    </lineage>
</organism>
<evidence type="ECO:0000256" key="1">
    <source>
        <dbReference type="SAM" id="Phobius"/>
    </source>
</evidence>
<name>I4EN62_9BACT</name>
<sequence>MINNLPFEWFILALRVLFIVLLYFFLFQVVRVVLRELQGANSRSTDDKAIDPAGHLVVVQPGSSVLKARERLDLDPVTVIGRHPRATIRLDNGFVSSEHAQVSWNGGRWWLTDLNSTNGTMLNGRSVSSPTEIRYGDVIEIGDIQLQLAP</sequence>
<evidence type="ECO:0000313" key="3">
    <source>
        <dbReference type="EMBL" id="CCF86125.1"/>
    </source>
</evidence>
<evidence type="ECO:0000259" key="2">
    <source>
        <dbReference type="PROSITE" id="PS50006"/>
    </source>
</evidence>
<accession>I4EN62</accession>
<keyword evidence="1" id="KW-1133">Transmembrane helix</keyword>
<reference evidence="3 4" key="1">
    <citation type="journal article" date="2012" name="ISME J.">
        <title>Nitrification expanded: discovery, physiology and genomics of a nitrite-oxidizing bacterium from the phylum Chloroflexi.</title>
        <authorList>
            <person name="Sorokin D.Y."/>
            <person name="Lucker S."/>
            <person name="Vejmelkova D."/>
            <person name="Kostrikina N.A."/>
            <person name="Kleerebezem R."/>
            <person name="Rijpstra W.I."/>
            <person name="Damste J.S."/>
            <person name="Le Paslier D."/>
            <person name="Muyzer G."/>
            <person name="Wagner M."/>
            <person name="van Loosdrecht M.C."/>
            <person name="Daims H."/>
        </authorList>
    </citation>
    <scope>NUCLEOTIDE SEQUENCE [LARGE SCALE GENOMIC DNA]</scope>
    <source>
        <strain evidence="4">none</strain>
    </source>
</reference>
<dbReference type="InterPro" id="IPR000253">
    <property type="entry name" value="FHA_dom"/>
</dbReference>
<keyword evidence="4" id="KW-1185">Reference proteome</keyword>
<comment type="caution">
    <text evidence="3">The sequence shown here is derived from an EMBL/GenBank/DDBJ whole genome shotgun (WGS) entry which is preliminary data.</text>
</comment>
<dbReference type="InterPro" id="IPR008984">
    <property type="entry name" value="SMAD_FHA_dom_sf"/>
</dbReference>
<keyword evidence="1" id="KW-0472">Membrane</keyword>
<protein>
    <submittedName>
        <fullName evidence="3">FHA domain containing protein</fullName>
    </submittedName>
</protein>
<dbReference type="EMBL" id="CAGS01000711">
    <property type="protein sequence ID" value="CCF86125.1"/>
    <property type="molecule type" value="Genomic_DNA"/>
</dbReference>
<feature type="transmembrane region" description="Helical" evidence="1">
    <location>
        <begin position="12"/>
        <end position="34"/>
    </location>
</feature>